<gene>
    <name evidence="2" type="ORF">IM676_11035</name>
</gene>
<dbReference type="Pfam" id="PF14897">
    <property type="entry name" value="EpsG"/>
    <property type="match status" value="1"/>
</dbReference>
<accession>A0A7U3NLY3</accession>
<evidence type="ECO:0000256" key="1">
    <source>
        <dbReference type="SAM" id="Phobius"/>
    </source>
</evidence>
<keyword evidence="1" id="KW-0812">Transmembrane</keyword>
<dbReference type="Proteomes" id="UP000593846">
    <property type="component" value="Chromosome"/>
</dbReference>
<dbReference type="AlphaFoldDB" id="A0A7U3NLY3"/>
<feature type="transmembrane region" description="Helical" evidence="1">
    <location>
        <begin position="96"/>
        <end position="111"/>
    </location>
</feature>
<dbReference type="KEGG" id="aee:IM676_11035"/>
<dbReference type="EMBL" id="CP063311">
    <property type="protein sequence ID" value="QOV21308.1"/>
    <property type="molecule type" value="Genomic_DNA"/>
</dbReference>
<feature type="transmembrane region" description="Helical" evidence="1">
    <location>
        <begin position="57"/>
        <end position="89"/>
    </location>
</feature>
<dbReference type="InterPro" id="IPR049458">
    <property type="entry name" value="EpsG-like"/>
</dbReference>
<keyword evidence="1" id="KW-1133">Transmembrane helix</keyword>
<feature type="transmembrane region" description="Helical" evidence="1">
    <location>
        <begin position="206"/>
        <end position="225"/>
    </location>
</feature>
<feature type="transmembrane region" description="Helical" evidence="1">
    <location>
        <begin position="141"/>
        <end position="164"/>
    </location>
</feature>
<proteinExistence type="predicted"/>
<organism evidence="2 3">
    <name type="scientific">Anabaenopsis elenkinii CCIBt3563</name>
    <dbReference type="NCBI Taxonomy" id="2779889"/>
    <lineage>
        <taxon>Bacteria</taxon>
        <taxon>Bacillati</taxon>
        <taxon>Cyanobacteriota</taxon>
        <taxon>Cyanophyceae</taxon>
        <taxon>Nostocales</taxon>
        <taxon>Nodulariaceae</taxon>
        <taxon>Anabaenopsis</taxon>
    </lineage>
</organism>
<keyword evidence="3" id="KW-1185">Reference proteome</keyword>
<sequence>MVTVFIVLLLSTLVGLRGEMGQDYQSYIDIFYRIPAFVDKGFDAVLQGSDNFRIEPLYILIISIFKSFIPIYNVYIFCQTLGILVLFIWSLSRIKAPINIGLYIFFFNYYLNSFGQQRMGIAYALCFLASTFFVERQFRSFFVTVGISSVFHYVSVFLLLAMFLKYVPVLNLQLNKYKKVNLTNTNIKTKHLDVAINHKSLSISSWYLKAIILFLVVIIISLYIINFKTIAVFISTNSFLSSFRPIKTLTGYILKAESEVLPTRESAIRGFISYVILLFTLYFRRKFWLNPETGILFSLLTLGWIFWIFNYDLPWAAHRVRDLYWSNIIGLGALVTVGERKVYPLATIMILVFSIYSFYSQIARGIGPYVPIENNLIF</sequence>
<evidence type="ECO:0000313" key="3">
    <source>
        <dbReference type="Proteomes" id="UP000593846"/>
    </source>
</evidence>
<feature type="transmembrane region" description="Helical" evidence="1">
    <location>
        <begin position="295"/>
        <end position="317"/>
    </location>
</feature>
<evidence type="ECO:0000313" key="2">
    <source>
        <dbReference type="EMBL" id="QOV21308.1"/>
    </source>
</evidence>
<keyword evidence="1" id="KW-0472">Membrane</keyword>
<reference evidence="3" key="1">
    <citation type="submission" date="2020-10" db="EMBL/GenBank/DDBJ databases">
        <title>Genome-based taxonomic classification of the species Anabaenopsis elenkinii.</title>
        <authorList>
            <person name="Delbaje E."/>
            <person name="Andreote A.P.D."/>
            <person name="Pellegrinetti T.A."/>
            <person name="Cruz R.B."/>
            <person name="Branco L.H.Z."/>
            <person name="Fiore M.F."/>
        </authorList>
    </citation>
    <scope>NUCLEOTIDE SEQUENCE [LARGE SCALE GENOMIC DNA]</scope>
    <source>
        <strain evidence="3">CCIBt3563</strain>
    </source>
</reference>
<feature type="transmembrane region" description="Helical" evidence="1">
    <location>
        <begin position="117"/>
        <end position="134"/>
    </location>
</feature>
<name>A0A7U3NLY3_9CYAN</name>
<protein>
    <submittedName>
        <fullName evidence="2">EpsG family protein</fullName>
    </submittedName>
</protein>
<feature type="transmembrane region" description="Helical" evidence="1">
    <location>
        <begin position="342"/>
        <end position="359"/>
    </location>
</feature>